<evidence type="ECO:0000313" key="2">
    <source>
        <dbReference type="Proteomes" id="UP000054018"/>
    </source>
</evidence>
<reference evidence="1 2" key="1">
    <citation type="submission" date="2014-04" db="EMBL/GenBank/DDBJ databases">
        <authorList>
            <consortium name="DOE Joint Genome Institute"/>
            <person name="Kuo A."/>
            <person name="Kohler A."/>
            <person name="Costa M.D."/>
            <person name="Nagy L.G."/>
            <person name="Floudas D."/>
            <person name="Copeland A."/>
            <person name="Barry K.W."/>
            <person name="Cichocki N."/>
            <person name="Veneault-Fourrey C."/>
            <person name="LaButti K."/>
            <person name="Lindquist E.A."/>
            <person name="Lipzen A."/>
            <person name="Lundell T."/>
            <person name="Morin E."/>
            <person name="Murat C."/>
            <person name="Sun H."/>
            <person name="Tunlid A."/>
            <person name="Henrissat B."/>
            <person name="Grigoriev I.V."/>
            <person name="Hibbett D.S."/>
            <person name="Martin F."/>
            <person name="Nordberg H.P."/>
            <person name="Cantor M.N."/>
            <person name="Hua S.X."/>
        </authorList>
    </citation>
    <scope>NUCLEOTIDE SEQUENCE [LARGE SCALE GENOMIC DNA]</scope>
    <source>
        <strain evidence="1 2">441</strain>
    </source>
</reference>
<keyword evidence="2" id="KW-1185">Reference proteome</keyword>
<proteinExistence type="predicted"/>
<protein>
    <submittedName>
        <fullName evidence="1">Uncharacterized protein</fullName>
    </submittedName>
</protein>
<dbReference type="Proteomes" id="UP000054018">
    <property type="component" value="Unassembled WGS sequence"/>
</dbReference>
<dbReference type="AlphaFoldDB" id="A0A0C9ZI68"/>
<reference evidence="2" key="2">
    <citation type="submission" date="2015-01" db="EMBL/GenBank/DDBJ databases">
        <title>Evolutionary Origins and Diversification of the Mycorrhizal Mutualists.</title>
        <authorList>
            <consortium name="DOE Joint Genome Institute"/>
            <consortium name="Mycorrhizal Genomics Consortium"/>
            <person name="Kohler A."/>
            <person name="Kuo A."/>
            <person name="Nagy L.G."/>
            <person name="Floudas D."/>
            <person name="Copeland A."/>
            <person name="Barry K.W."/>
            <person name="Cichocki N."/>
            <person name="Veneault-Fourrey C."/>
            <person name="LaButti K."/>
            <person name="Lindquist E.A."/>
            <person name="Lipzen A."/>
            <person name="Lundell T."/>
            <person name="Morin E."/>
            <person name="Murat C."/>
            <person name="Riley R."/>
            <person name="Ohm R."/>
            <person name="Sun H."/>
            <person name="Tunlid A."/>
            <person name="Henrissat B."/>
            <person name="Grigoriev I.V."/>
            <person name="Hibbett D.S."/>
            <person name="Martin F."/>
        </authorList>
    </citation>
    <scope>NUCLEOTIDE SEQUENCE [LARGE SCALE GENOMIC DNA]</scope>
    <source>
        <strain evidence="2">441</strain>
    </source>
</reference>
<gene>
    <name evidence="1" type="ORF">PISMIDRAFT_676996</name>
</gene>
<organism evidence="1 2">
    <name type="scientific">Pisolithus microcarpus 441</name>
    <dbReference type="NCBI Taxonomy" id="765257"/>
    <lineage>
        <taxon>Eukaryota</taxon>
        <taxon>Fungi</taxon>
        <taxon>Dikarya</taxon>
        <taxon>Basidiomycota</taxon>
        <taxon>Agaricomycotina</taxon>
        <taxon>Agaricomycetes</taxon>
        <taxon>Agaricomycetidae</taxon>
        <taxon>Boletales</taxon>
        <taxon>Sclerodermatineae</taxon>
        <taxon>Pisolithaceae</taxon>
        <taxon>Pisolithus</taxon>
    </lineage>
</organism>
<accession>A0A0C9ZI68</accession>
<name>A0A0C9ZI68_9AGAM</name>
<sequence length="63" mass="7099">MDWSLSPRSSDAERMEEKQTCRDEVCRSSIAHGMFKCALTFVLSQYHSLQPPKVPNTVSSVPV</sequence>
<dbReference type="EMBL" id="KN833706">
    <property type="protein sequence ID" value="KIK25689.1"/>
    <property type="molecule type" value="Genomic_DNA"/>
</dbReference>
<evidence type="ECO:0000313" key="1">
    <source>
        <dbReference type="EMBL" id="KIK25689.1"/>
    </source>
</evidence>
<dbReference type="HOGENOM" id="CLU_2886694_0_0_1"/>